<evidence type="ECO:0000313" key="8">
    <source>
        <dbReference type="EMBL" id="KAK8094899.1"/>
    </source>
</evidence>
<feature type="domain" description="Rhodopsin" evidence="7">
    <location>
        <begin position="24"/>
        <end position="78"/>
    </location>
</feature>
<organism evidence="8 9">
    <name type="scientific">Apiospora hydei</name>
    <dbReference type="NCBI Taxonomy" id="1337664"/>
    <lineage>
        <taxon>Eukaryota</taxon>
        <taxon>Fungi</taxon>
        <taxon>Dikarya</taxon>
        <taxon>Ascomycota</taxon>
        <taxon>Pezizomycotina</taxon>
        <taxon>Sordariomycetes</taxon>
        <taxon>Xylariomycetidae</taxon>
        <taxon>Amphisphaeriales</taxon>
        <taxon>Apiosporaceae</taxon>
        <taxon>Apiospora</taxon>
    </lineage>
</organism>
<comment type="caution">
    <text evidence="8">The sequence shown here is derived from an EMBL/GenBank/DDBJ whole genome shotgun (WGS) entry which is preliminary data.</text>
</comment>
<reference evidence="8 9" key="1">
    <citation type="submission" date="2023-01" db="EMBL/GenBank/DDBJ databases">
        <title>Analysis of 21 Apiospora genomes using comparative genomics revels a genus with tremendous synthesis potential of carbohydrate active enzymes and secondary metabolites.</title>
        <authorList>
            <person name="Sorensen T."/>
        </authorList>
    </citation>
    <scope>NUCLEOTIDE SEQUENCE [LARGE SCALE GENOMIC DNA]</scope>
    <source>
        <strain evidence="8 9">CBS 114990</strain>
    </source>
</reference>
<comment type="subcellular location">
    <subcellularLocation>
        <location evidence="1">Membrane</location>
        <topology evidence="1">Multi-pass membrane protein</topology>
    </subcellularLocation>
</comment>
<feature type="compositionally biased region" description="Basic and acidic residues" evidence="6">
    <location>
        <begin position="166"/>
        <end position="175"/>
    </location>
</feature>
<proteinExistence type="inferred from homology"/>
<dbReference type="Proteomes" id="UP001433268">
    <property type="component" value="Unassembled WGS sequence"/>
</dbReference>
<dbReference type="GeneID" id="92038959"/>
<name>A0ABR1XE03_9PEZI</name>
<comment type="similarity">
    <text evidence="5">Belongs to the SAT4 family.</text>
</comment>
<dbReference type="EMBL" id="JAQQWN010000002">
    <property type="protein sequence ID" value="KAK8094899.1"/>
    <property type="molecule type" value="Genomic_DNA"/>
</dbReference>
<keyword evidence="2" id="KW-0812">Transmembrane</keyword>
<feature type="compositionally biased region" description="Basic and acidic residues" evidence="6">
    <location>
        <begin position="145"/>
        <end position="155"/>
    </location>
</feature>
<evidence type="ECO:0000256" key="5">
    <source>
        <dbReference type="ARBA" id="ARBA00038359"/>
    </source>
</evidence>
<evidence type="ECO:0000256" key="3">
    <source>
        <dbReference type="ARBA" id="ARBA00022989"/>
    </source>
</evidence>
<gene>
    <name evidence="8" type="ORF">PG997_001584</name>
</gene>
<evidence type="ECO:0000313" key="9">
    <source>
        <dbReference type="Proteomes" id="UP001433268"/>
    </source>
</evidence>
<evidence type="ECO:0000256" key="2">
    <source>
        <dbReference type="ARBA" id="ARBA00022692"/>
    </source>
</evidence>
<dbReference type="InterPro" id="IPR052337">
    <property type="entry name" value="SAT4-like"/>
</dbReference>
<dbReference type="RefSeq" id="XP_066675672.1">
    <property type="nucleotide sequence ID" value="XM_066805899.1"/>
</dbReference>
<evidence type="ECO:0000259" key="7">
    <source>
        <dbReference type="Pfam" id="PF20684"/>
    </source>
</evidence>
<dbReference type="InterPro" id="IPR049326">
    <property type="entry name" value="Rhodopsin_dom_fungi"/>
</dbReference>
<dbReference type="PANTHER" id="PTHR33048:SF47">
    <property type="entry name" value="INTEGRAL MEMBRANE PROTEIN-RELATED"/>
    <property type="match status" value="1"/>
</dbReference>
<evidence type="ECO:0000256" key="6">
    <source>
        <dbReference type="SAM" id="MobiDB-lite"/>
    </source>
</evidence>
<dbReference type="Pfam" id="PF20684">
    <property type="entry name" value="Fung_rhodopsin"/>
    <property type="match status" value="1"/>
</dbReference>
<keyword evidence="3" id="KW-1133">Transmembrane helix</keyword>
<keyword evidence="4" id="KW-0472">Membrane</keyword>
<accession>A0ABR1XE03</accession>
<protein>
    <recommendedName>
        <fullName evidence="7">Rhodopsin domain-containing protein</fullName>
    </recommendedName>
</protein>
<dbReference type="PANTHER" id="PTHR33048">
    <property type="entry name" value="PTH11-LIKE INTEGRAL MEMBRANE PROTEIN (AFU_ORTHOLOGUE AFUA_5G11245)"/>
    <property type="match status" value="1"/>
</dbReference>
<evidence type="ECO:0000256" key="1">
    <source>
        <dbReference type="ARBA" id="ARBA00004141"/>
    </source>
</evidence>
<evidence type="ECO:0000256" key="4">
    <source>
        <dbReference type="ARBA" id="ARBA00023136"/>
    </source>
</evidence>
<keyword evidence="9" id="KW-1185">Reference proteome</keyword>
<sequence length="175" mass="19462">MVRLPPRPQLALHLPPESWWSINIVTIVSIIRLRLMVHVDLKSPDVTYSFASTAIWTIIETNIGITCACLPSQKPLLSLAVKWTTLMSGEAGSGKEPAERNIFINTFMRRGKPVKKSSADTLDDERPFAQLSEPEAEATSGSGLELRDIGTREGPEDGDDVITVTREFRMQQSDR</sequence>
<feature type="region of interest" description="Disordered" evidence="6">
    <location>
        <begin position="115"/>
        <end position="175"/>
    </location>
</feature>